<accession>A0A318UAN4</accession>
<evidence type="ECO:0000313" key="2">
    <source>
        <dbReference type="Proteomes" id="UP000248198"/>
    </source>
</evidence>
<dbReference type="EMBL" id="QKLU01000006">
    <property type="protein sequence ID" value="PYF72635.1"/>
    <property type="molecule type" value="Genomic_DNA"/>
</dbReference>
<comment type="caution">
    <text evidence="1">The sequence shown here is derived from an EMBL/GenBank/DDBJ whole genome shotgun (WGS) entry which is preliminary data.</text>
</comment>
<dbReference type="Proteomes" id="UP000248198">
    <property type="component" value="Unassembled WGS sequence"/>
</dbReference>
<protein>
    <submittedName>
        <fullName evidence="1">Uncharacterized protein</fullName>
    </submittedName>
</protein>
<sequence length="71" mass="8207">MPELHVLKPISSQEPDQIKKLTTARYLQKHLFVVYIITKPDIPIIYTYNGKTRSPEKPGFLTQNQICPIVL</sequence>
<gene>
    <name evidence="1" type="ORF">B0O44_106290</name>
</gene>
<dbReference type="AlphaFoldDB" id="A0A318UAN4"/>
<proteinExistence type="predicted"/>
<organism evidence="1 2">
    <name type="scientific">Pedobacter nutrimenti</name>
    <dbReference type="NCBI Taxonomy" id="1241337"/>
    <lineage>
        <taxon>Bacteria</taxon>
        <taxon>Pseudomonadati</taxon>
        <taxon>Bacteroidota</taxon>
        <taxon>Sphingobacteriia</taxon>
        <taxon>Sphingobacteriales</taxon>
        <taxon>Sphingobacteriaceae</taxon>
        <taxon>Pedobacter</taxon>
    </lineage>
</organism>
<evidence type="ECO:0000313" key="1">
    <source>
        <dbReference type="EMBL" id="PYF72635.1"/>
    </source>
</evidence>
<keyword evidence="2" id="KW-1185">Reference proteome</keyword>
<reference evidence="1 2" key="1">
    <citation type="submission" date="2018-06" db="EMBL/GenBank/DDBJ databases">
        <title>Genomic Encyclopedia of Archaeal and Bacterial Type Strains, Phase II (KMG-II): from individual species to whole genera.</title>
        <authorList>
            <person name="Goeker M."/>
        </authorList>
    </citation>
    <scope>NUCLEOTIDE SEQUENCE [LARGE SCALE GENOMIC DNA]</scope>
    <source>
        <strain evidence="1 2">DSM 27372</strain>
    </source>
</reference>
<name>A0A318UAN4_9SPHI</name>